<sequence length="68" mass="7430">MVIQPPQAVHWLSVSPSLTQRRRAVELLAAVHRLHVAEREGSVQNVRGTGIWCVEDQGATQSANLTSS</sequence>
<evidence type="ECO:0000313" key="1">
    <source>
        <dbReference type="EMBL" id="CEH14021.1"/>
    </source>
</evidence>
<dbReference type="AlphaFoldDB" id="A0A0P1BEI0"/>
<keyword evidence="2" id="KW-1185">Reference proteome</keyword>
<accession>A0A0P1BEI0</accession>
<reference evidence="1 2" key="1">
    <citation type="submission" date="2014-09" db="EMBL/GenBank/DDBJ databases">
        <authorList>
            <person name="Magalhaes I.L.F."/>
            <person name="Oliveira U."/>
            <person name="Santos F.R."/>
            <person name="Vidigal T.H.D.A."/>
            <person name="Brescovit A.D."/>
            <person name="Santos A.J."/>
        </authorList>
    </citation>
    <scope>NUCLEOTIDE SEQUENCE [LARGE SCALE GENOMIC DNA]</scope>
</reference>
<name>A0A0P1BEI0_9BASI</name>
<protein>
    <submittedName>
        <fullName evidence="1">Uncharacterized protein</fullName>
    </submittedName>
</protein>
<evidence type="ECO:0000313" key="2">
    <source>
        <dbReference type="Proteomes" id="UP000054845"/>
    </source>
</evidence>
<dbReference type="Proteomes" id="UP000054845">
    <property type="component" value="Unassembled WGS sequence"/>
</dbReference>
<organism evidence="1 2">
    <name type="scientific">Ceraceosorus bombacis</name>
    <dbReference type="NCBI Taxonomy" id="401625"/>
    <lineage>
        <taxon>Eukaryota</taxon>
        <taxon>Fungi</taxon>
        <taxon>Dikarya</taxon>
        <taxon>Basidiomycota</taxon>
        <taxon>Ustilaginomycotina</taxon>
        <taxon>Exobasidiomycetes</taxon>
        <taxon>Ceraceosorales</taxon>
        <taxon>Ceraceosoraceae</taxon>
        <taxon>Ceraceosorus</taxon>
    </lineage>
</organism>
<proteinExistence type="predicted"/>
<dbReference type="EMBL" id="CCYA01000238">
    <property type="protein sequence ID" value="CEH14021.1"/>
    <property type="molecule type" value="Genomic_DNA"/>
</dbReference>